<reference evidence="8" key="1">
    <citation type="submission" date="2021-03" db="EMBL/GenBank/DDBJ databases">
        <title>Antimicrobial resistance genes in bacteria isolated from Japanese honey, and their potential for conferring macrolide and lincosamide resistance in the American foulbrood pathogen Paenibacillus larvae.</title>
        <authorList>
            <person name="Okamoto M."/>
            <person name="Kumagai M."/>
            <person name="Kanamori H."/>
            <person name="Takamatsu D."/>
        </authorList>
    </citation>
    <scope>NUCLEOTIDE SEQUENCE</scope>
    <source>
        <strain evidence="8">J27TS8</strain>
    </source>
</reference>
<dbReference type="InterPro" id="IPR011611">
    <property type="entry name" value="PfkB_dom"/>
</dbReference>
<dbReference type="PANTHER" id="PTHR46566">
    <property type="entry name" value="1-PHOSPHOFRUCTOKINASE-RELATED"/>
    <property type="match status" value="1"/>
</dbReference>
<evidence type="ECO:0000256" key="4">
    <source>
        <dbReference type="ARBA" id="ARBA00022777"/>
    </source>
</evidence>
<keyword evidence="9" id="KW-1185">Reference proteome</keyword>
<name>A0A919WJ36_9BACI</name>
<comment type="similarity">
    <text evidence="1">Belongs to the carbohydrate kinase pfkB family.</text>
</comment>
<comment type="catalytic activity">
    <reaction evidence="6">
        <text>D-tagatofuranose 6-phosphate + ATP = D-tagatofuranose 1,6-bisphosphate + ADP + H(+)</text>
        <dbReference type="Rhea" id="RHEA:12420"/>
        <dbReference type="ChEBI" id="CHEBI:15378"/>
        <dbReference type="ChEBI" id="CHEBI:30616"/>
        <dbReference type="ChEBI" id="CHEBI:58694"/>
        <dbReference type="ChEBI" id="CHEBI:58695"/>
        <dbReference type="ChEBI" id="CHEBI:456216"/>
        <dbReference type="EC" id="2.7.1.144"/>
    </reaction>
</comment>
<keyword evidence="5 6" id="KW-0067">ATP-binding</keyword>
<gene>
    <name evidence="8" type="ORF">J27TS8_26170</name>
</gene>
<dbReference type="EC" id="2.7.1.144" evidence="6"/>
<keyword evidence="6" id="KW-0423">Lactose metabolism</keyword>
<evidence type="ECO:0000313" key="9">
    <source>
        <dbReference type="Proteomes" id="UP000682111"/>
    </source>
</evidence>
<dbReference type="Gene3D" id="3.40.1190.20">
    <property type="match status" value="1"/>
</dbReference>
<keyword evidence="3 6" id="KW-0547">Nucleotide-binding</keyword>
<evidence type="ECO:0000256" key="5">
    <source>
        <dbReference type="ARBA" id="ARBA00022840"/>
    </source>
</evidence>
<dbReference type="RefSeq" id="WP_212933885.1">
    <property type="nucleotide sequence ID" value="NZ_BORC01000004.1"/>
</dbReference>
<evidence type="ECO:0000256" key="1">
    <source>
        <dbReference type="ARBA" id="ARBA00005380"/>
    </source>
</evidence>
<comment type="similarity">
    <text evidence="6">Belongs to the carbohydrate kinase PfkB family. LacC subfamily.</text>
</comment>
<comment type="caution">
    <text evidence="8">The sequence shown here is derived from an EMBL/GenBank/DDBJ whole genome shotgun (WGS) entry which is preliminary data.</text>
</comment>
<comment type="pathway">
    <text evidence="6">Carbohydrate metabolism; D-tagatose 6-phosphate degradation; D-glyceraldehyde 3-phosphate and glycerone phosphate from D-tagatose 6-phosphate: step 1/2.</text>
</comment>
<dbReference type="PIRSF" id="PIRSF000535">
    <property type="entry name" value="1PFK/6PFK/LacC"/>
    <property type="match status" value="1"/>
</dbReference>
<dbReference type="EMBL" id="BORC01000004">
    <property type="protein sequence ID" value="GIN62624.1"/>
    <property type="molecule type" value="Genomic_DNA"/>
</dbReference>
<sequence>MIYTVTLNPAIDRIMRVQGQLVRGKNNRVSCNMLDIGGKGTHVSVVLSILNTPNIATGFAGEGKKDILYKLLKEQNVDPQFYILEGKEIRENYVLMDESNTGSFMITHTGPEVTKKQVESFVDDLSKKLTKDDFVVFAGNPSKYMSAGEYLYILKEVKKTGAKVIVDASGDYLKAALKIQPTLIKPNQFELSELTGMKIHSIDDCFKAYQQFDGIDMEYLVVTLGKQGAILFHQNGAYHAKAPRVETVNDTGCGDAFVGGLVYGLYHHHSIEDILVFATAISASKAMQITSSGFEVKRANELRKQVVLHKMID</sequence>
<accession>A0A919WJ36</accession>
<feature type="domain" description="Carbohydrate kinase PfkB" evidence="7">
    <location>
        <begin position="8"/>
        <end position="283"/>
    </location>
</feature>
<protein>
    <recommendedName>
        <fullName evidence="6">Tagatose-6-phosphate kinase</fullName>
        <ecNumber evidence="6">2.7.1.144</ecNumber>
    </recommendedName>
</protein>
<dbReference type="GO" id="GO:0005829">
    <property type="term" value="C:cytosol"/>
    <property type="evidence" value="ECO:0007669"/>
    <property type="project" value="TreeGrafter"/>
</dbReference>
<proteinExistence type="inferred from homology"/>
<dbReference type="InterPro" id="IPR029056">
    <property type="entry name" value="Ribokinase-like"/>
</dbReference>
<keyword evidence="2 6" id="KW-0808">Transferase</keyword>
<dbReference type="GO" id="GO:0005524">
    <property type="term" value="F:ATP binding"/>
    <property type="evidence" value="ECO:0007669"/>
    <property type="project" value="UniProtKB-KW"/>
</dbReference>
<dbReference type="GO" id="GO:0016052">
    <property type="term" value="P:carbohydrate catabolic process"/>
    <property type="evidence" value="ECO:0007669"/>
    <property type="project" value="UniProtKB-ARBA"/>
</dbReference>
<dbReference type="Proteomes" id="UP000682111">
    <property type="component" value="Unassembled WGS sequence"/>
</dbReference>
<evidence type="ECO:0000256" key="6">
    <source>
        <dbReference type="PIRNR" id="PIRNR000535"/>
    </source>
</evidence>
<dbReference type="NCBIfam" id="TIGR03168">
    <property type="entry name" value="1-PFK"/>
    <property type="match status" value="1"/>
</dbReference>
<evidence type="ECO:0000259" key="7">
    <source>
        <dbReference type="Pfam" id="PF00294"/>
    </source>
</evidence>
<evidence type="ECO:0000256" key="2">
    <source>
        <dbReference type="ARBA" id="ARBA00022679"/>
    </source>
</evidence>
<dbReference type="GO" id="GO:0009024">
    <property type="term" value="F:tagatose-6-phosphate kinase activity"/>
    <property type="evidence" value="ECO:0007669"/>
    <property type="project" value="UniProtKB-EC"/>
</dbReference>
<evidence type="ECO:0000313" key="8">
    <source>
        <dbReference type="EMBL" id="GIN62624.1"/>
    </source>
</evidence>
<evidence type="ECO:0000256" key="3">
    <source>
        <dbReference type="ARBA" id="ARBA00022741"/>
    </source>
</evidence>
<dbReference type="FunFam" id="3.40.1190.20:FF:000001">
    <property type="entry name" value="Phosphofructokinase"/>
    <property type="match status" value="1"/>
</dbReference>
<dbReference type="PANTHER" id="PTHR46566:SF1">
    <property type="entry name" value="1-PHOSPHOFRUCTOKINASE"/>
    <property type="match status" value="1"/>
</dbReference>
<dbReference type="SUPFAM" id="SSF53613">
    <property type="entry name" value="Ribokinase-like"/>
    <property type="match status" value="1"/>
</dbReference>
<organism evidence="8 9">
    <name type="scientific">Robertmurraya siralis</name>
    <dbReference type="NCBI Taxonomy" id="77777"/>
    <lineage>
        <taxon>Bacteria</taxon>
        <taxon>Bacillati</taxon>
        <taxon>Bacillota</taxon>
        <taxon>Bacilli</taxon>
        <taxon>Bacillales</taxon>
        <taxon>Bacillaceae</taxon>
        <taxon>Robertmurraya</taxon>
    </lineage>
</organism>
<dbReference type="CDD" id="cd01164">
    <property type="entry name" value="FruK_PfkB_like"/>
    <property type="match status" value="1"/>
</dbReference>
<keyword evidence="4 8" id="KW-0418">Kinase</keyword>
<dbReference type="Pfam" id="PF00294">
    <property type="entry name" value="PfkB"/>
    <property type="match status" value="1"/>
</dbReference>
<dbReference type="GO" id="GO:0008443">
    <property type="term" value="F:phosphofructokinase activity"/>
    <property type="evidence" value="ECO:0007669"/>
    <property type="project" value="TreeGrafter"/>
</dbReference>
<dbReference type="AlphaFoldDB" id="A0A919WJ36"/>
<dbReference type="InterPro" id="IPR017583">
    <property type="entry name" value="Tagatose/fructose_Pkinase"/>
</dbReference>
<dbReference type="GO" id="GO:0044281">
    <property type="term" value="P:small molecule metabolic process"/>
    <property type="evidence" value="ECO:0007669"/>
    <property type="project" value="UniProtKB-ARBA"/>
</dbReference>
<dbReference type="GO" id="GO:0005988">
    <property type="term" value="P:lactose metabolic process"/>
    <property type="evidence" value="ECO:0007669"/>
    <property type="project" value="UniProtKB-KW"/>
</dbReference>